<keyword evidence="9" id="KW-1185">Reference proteome</keyword>
<evidence type="ECO:0000313" key="9">
    <source>
        <dbReference type="Proteomes" id="UP001147782"/>
    </source>
</evidence>
<dbReference type="GO" id="GO:0140115">
    <property type="term" value="P:export across plasma membrane"/>
    <property type="evidence" value="ECO:0007669"/>
    <property type="project" value="UniProtKB-ARBA"/>
</dbReference>
<dbReference type="GO" id="GO:0022857">
    <property type="term" value="F:transmembrane transporter activity"/>
    <property type="evidence" value="ECO:0007669"/>
    <property type="project" value="InterPro"/>
</dbReference>
<feature type="transmembrane region" description="Helical" evidence="6">
    <location>
        <begin position="435"/>
        <end position="456"/>
    </location>
</feature>
<dbReference type="RefSeq" id="XP_056552598.1">
    <property type="nucleotide sequence ID" value="XM_056703598.1"/>
</dbReference>
<evidence type="ECO:0000256" key="5">
    <source>
        <dbReference type="SAM" id="MobiDB-lite"/>
    </source>
</evidence>
<dbReference type="Gene3D" id="1.20.1250.20">
    <property type="entry name" value="MFS general substrate transporter like domains"/>
    <property type="match status" value="1"/>
</dbReference>
<feature type="transmembrane region" description="Helical" evidence="6">
    <location>
        <begin position="190"/>
        <end position="210"/>
    </location>
</feature>
<sequence>MESTNREPSEKALAESVSSEKLDESLNFNISDDTPQPDGPTATKSEDGRSKEGTDGQSVTTPKFLTRVNLNANSGATDVEANEQRTITTKLFPITNLDQGIIGWDSQDDPENPQNFAMSQKWGLLALMTAMTFISPLASSAFSPAVSYVAVDLHEDNQTVLSLGVSIFLLGYTVGPLVLAPMSEIYGRRIVLSCANWFLVLWQIGCALAPNIETLIICRMFAGMGGAGCLTLGAGLIADLFPIEQRGLATALWSCGPLIGPVVGPIAGGFMGETIGWRWIFWMVMIAAGLVSFGIEVLNRETYAIVLIRRKTEHLSKELGRSDLRSAYETSVERASLSLTMKRGLKRPIVLLLRSPMVLLLSLYVAVVYGLLYLFFTTIAIVFESQYGFSTGLSGLAFLGIGLGFVIGLILYGVTNDRVVLKLTVRNGGKYEPEMRLPAMIAFSSLLPISFFWYGWSVEKNAHWIVPIIGMAPYGIGMMGVFLPVQTYIIDAYSRYAASGNASLTTIRSLIGAVLPLAGPQLFKALGLGWGNSLLGFIALAFLPVPIFFSRYGQRIREKFPVNLDG</sequence>
<evidence type="ECO:0000256" key="3">
    <source>
        <dbReference type="ARBA" id="ARBA00022989"/>
    </source>
</evidence>
<name>A0A9W9RRB2_9EURO</name>
<feature type="compositionally biased region" description="Basic and acidic residues" evidence="5">
    <location>
        <begin position="44"/>
        <end position="54"/>
    </location>
</feature>
<dbReference type="GeneID" id="81442777"/>
<comment type="subcellular location">
    <subcellularLocation>
        <location evidence="1">Membrane</location>
        <topology evidence="1">Multi-pass membrane protein</topology>
    </subcellularLocation>
</comment>
<dbReference type="AlphaFoldDB" id="A0A9W9RRB2"/>
<dbReference type="InterPro" id="IPR020846">
    <property type="entry name" value="MFS_dom"/>
</dbReference>
<feature type="transmembrane region" description="Helical" evidence="6">
    <location>
        <begin position="216"/>
        <end position="241"/>
    </location>
</feature>
<feature type="transmembrane region" description="Helical" evidence="6">
    <location>
        <begin position="159"/>
        <end position="178"/>
    </location>
</feature>
<protein>
    <recommendedName>
        <fullName evidence="7">Major facilitator superfamily (MFS) profile domain-containing protein</fullName>
    </recommendedName>
</protein>
<feature type="transmembrane region" description="Helical" evidence="6">
    <location>
        <begin position="279"/>
        <end position="299"/>
    </location>
</feature>
<proteinExistence type="predicted"/>
<dbReference type="InterPro" id="IPR036259">
    <property type="entry name" value="MFS_trans_sf"/>
</dbReference>
<dbReference type="Proteomes" id="UP001147782">
    <property type="component" value="Unassembled WGS sequence"/>
</dbReference>
<gene>
    <name evidence="8" type="ORF">N7496_010685</name>
</gene>
<evidence type="ECO:0000259" key="7">
    <source>
        <dbReference type="PROSITE" id="PS50850"/>
    </source>
</evidence>
<feature type="transmembrane region" description="Helical" evidence="6">
    <location>
        <begin position="122"/>
        <end position="139"/>
    </location>
</feature>
<evidence type="ECO:0000256" key="2">
    <source>
        <dbReference type="ARBA" id="ARBA00022692"/>
    </source>
</evidence>
<dbReference type="GO" id="GO:0042908">
    <property type="term" value="P:xenobiotic transport"/>
    <property type="evidence" value="ECO:0007669"/>
    <property type="project" value="UniProtKB-ARBA"/>
</dbReference>
<feature type="transmembrane region" description="Helical" evidence="6">
    <location>
        <begin position="248"/>
        <end position="267"/>
    </location>
</feature>
<dbReference type="PANTHER" id="PTHR23502:SF33">
    <property type="entry name" value="MAJOR FACILITATOR SUPERFAMILY (MFS) PROFILE DOMAIN-CONTAINING PROTEIN-RELATED"/>
    <property type="match status" value="1"/>
</dbReference>
<evidence type="ECO:0000256" key="6">
    <source>
        <dbReference type="SAM" id="Phobius"/>
    </source>
</evidence>
<dbReference type="Pfam" id="PF07690">
    <property type="entry name" value="MFS_1"/>
    <property type="match status" value="1"/>
</dbReference>
<feature type="transmembrane region" description="Helical" evidence="6">
    <location>
        <begin position="530"/>
        <end position="549"/>
    </location>
</feature>
<keyword evidence="2 6" id="KW-0812">Transmembrane</keyword>
<dbReference type="EMBL" id="JAPZBS010000008">
    <property type="protein sequence ID" value="KAJ5364972.1"/>
    <property type="molecule type" value="Genomic_DNA"/>
</dbReference>
<keyword evidence="3 6" id="KW-1133">Transmembrane helix</keyword>
<evidence type="ECO:0000256" key="4">
    <source>
        <dbReference type="ARBA" id="ARBA00023136"/>
    </source>
</evidence>
<keyword evidence="4 6" id="KW-0472">Membrane</keyword>
<feature type="transmembrane region" description="Helical" evidence="6">
    <location>
        <begin position="462"/>
        <end position="485"/>
    </location>
</feature>
<evidence type="ECO:0000256" key="1">
    <source>
        <dbReference type="ARBA" id="ARBA00004141"/>
    </source>
</evidence>
<feature type="region of interest" description="Disordered" evidence="5">
    <location>
        <begin position="1"/>
        <end position="63"/>
    </location>
</feature>
<organism evidence="8 9">
    <name type="scientific">Penicillium cataractarum</name>
    <dbReference type="NCBI Taxonomy" id="2100454"/>
    <lineage>
        <taxon>Eukaryota</taxon>
        <taxon>Fungi</taxon>
        <taxon>Dikarya</taxon>
        <taxon>Ascomycota</taxon>
        <taxon>Pezizomycotina</taxon>
        <taxon>Eurotiomycetes</taxon>
        <taxon>Eurotiomycetidae</taxon>
        <taxon>Eurotiales</taxon>
        <taxon>Aspergillaceae</taxon>
        <taxon>Penicillium</taxon>
    </lineage>
</organism>
<dbReference type="OrthoDB" id="5296287at2759"/>
<feature type="transmembrane region" description="Helical" evidence="6">
    <location>
        <begin position="497"/>
        <end position="518"/>
    </location>
</feature>
<dbReference type="InterPro" id="IPR005829">
    <property type="entry name" value="Sugar_transporter_CS"/>
</dbReference>
<dbReference type="PROSITE" id="PS50850">
    <property type="entry name" value="MFS"/>
    <property type="match status" value="1"/>
</dbReference>
<evidence type="ECO:0000313" key="8">
    <source>
        <dbReference type="EMBL" id="KAJ5364972.1"/>
    </source>
</evidence>
<dbReference type="GO" id="GO:0016020">
    <property type="term" value="C:membrane"/>
    <property type="evidence" value="ECO:0007669"/>
    <property type="project" value="UniProtKB-SubCell"/>
</dbReference>
<feature type="domain" description="Major facilitator superfamily (MFS) profile" evidence="7">
    <location>
        <begin position="124"/>
        <end position="556"/>
    </location>
</feature>
<dbReference type="PANTHER" id="PTHR23502">
    <property type="entry name" value="MAJOR FACILITATOR SUPERFAMILY"/>
    <property type="match status" value="1"/>
</dbReference>
<feature type="transmembrane region" description="Helical" evidence="6">
    <location>
        <begin position="396"/>
        <end position="414"/>
    </location>
</feature>
<dbReference type="CDD" id="cd17323">
    <property type="entry name" value="MFS_Tpo1_MDR_like"/>
    <property type="match status" value="1"/>
</dbReference>
<reference evidence="8" key="2">
    <citation type="journal article" date="2023" name="IMA Fungus">
        <title>Comparative genomic study of the Penicillium genus elucidates a diverse pangenome and 15 lateral gene transfer events.</title>
        <authorList>
            <person name="Petersen C."/>
            <person name="Sorensen T."/>
            <person name="Nielsen M.R."/>
            <person name="Sondergaard T.E."/>
            <person name="Sorensen J.L."/>
            <person name="Fitzpatrick D.A."/>
            <person name="Frisvad J.C."/>
            <person name="Nielsen K.L."/>
        </authorList>
    </citation>
    <scope>NUCLEOTIDE SEQUENCE</scope>
    <source>
        <strain evidence="8">IBT 29864</strain>
    </source>
</reference>
<dbReference type="InterPro" id="IPR011701">
    <property type="entry name" value="MFS"/>
</dbReference>
<dbReference type="PROSITE" id="PS00216">
    <property type="entry name" value="SUGAR_TRANSPORT_1"/>
    <property type="match status" value="1"/>
</dbReference>
<feature type="compositionally biased region" description="Basic and acidic residues" evidence="5">
    <location>
        <begin position="1"/>
        <end position="24"/>
    </location>
</feature>
<feature type="transmembrane region" description="Helical" evidence="6">
    <location>
        <begin position="351"/>
        <end position="376"/>
    </location>
</feature>
<dbReference type="SUPFAM" id="SSF103473">
    <property type="entry name" value="MFS general substrate transporter"/>
    <property type="match status" value="1"/>
</dbReference>
<accession>A0A9W9RRB2</accession>
<dbReference type="FunFam" id="1.20.1250.20:FF:000460">
    <property type="entry name" value="MFS multidrug transporter, putative"/>
    <property type="match status" value="1"/>
</dbReference>
<reference evidence="8" key="1">
    <citation type="submission" date="2022-11" db="EMBL/GenBank/DDBJ databases">
        <authorList>
            <person name="Petersen C."/>
        </authorList>
    </citation>
    <scope>NUCLEOTIDE SEQUENCE</scope>
    <source>
        <strain evidence="8">IBT 29864</strain>
    </source>
</reference>
<comment type="caution">
    <text evidence="8">The sequence shown here is derived from an EMBL/GenBank/DDBJ whole genome shotgun (WGS) entry which is preliminary data.</text>
</comment>